<keyword evidence="18" id="KW-0812">Transmembrane</keyword>
<evidence type="ECO:0000256" key="7">
    <source>
        <dbReference type="ARBA" id="ARBA00022490"/>
    </source>
</evidence>
<evidence type="ECO:0000313" key="20">
    <source>
        <dbReference type="EMBL" id="MBF6022482.1"/>
    </source>
</evidence>
<evidence type="ECO:0000256" key="15">
    <source>
        <dbReference type="ARBA" id="ARBA00030800"/>
    </source>
</evidence>
<comment type="catalytic activity">
    <reaction evidence="1">
        <text>ATP + protein L-histidine = ADP + protein N-phospho-L-histidine.</text>
        <dbReference type="EC" id="2.7.13.3"/>
    </reaction>
</comment>
<evidence type="ECO:0000256" key="6">
    <source>
        <dbReference type="ARBA" id="ARBA00022485"/>
    </source>
</evidence>
<feature type="region of interest" description="Disordered" evidence="17">
    <location>
        <begin position="1"/>
        <end position="36"/>
    </location>
</feature>
<reference evidence="20 21" key="1">
    <citation type="submission" date="2020-11" db="EMBL/GenBank/DDBJ databases">
        <title>Draft Genome Sequence and Secondary Metabolite Biosynthetic Potential of the Lysobacter niastensis Type strain DSM 18481.</title>
        <authorList>
            <person name="Turrini P."/>
            <person name="Artuso I."/>
            <person name="Tescari M."/>
            <person name="Lugli G.A."/>
            <person name="Frangipani E."/>
            <person name="Ventura M."/>
            <person name="Visca P."/>
        </authorList>
    </citation>
    <scope>NUCLEOTIDE SEQUENCE [LARGE SCALE GENOMIC DNA]</scope>
    <source>
        <strain evidence="20 21">DSM 18481</strain>
    </source>
</reference>
<feature type="domain" description="Histidine kinase" evidence="19">
    <location>
        <begin position="246"/>
        <end position="330"/>
    </location>
</feature>
<feature type="compositionally biased region" description="Polar residues" evidence="17">
    <location>
        <begin position="23"/>
        <end position="35"/>
    </location>
</feature>
<feature type="transmembrane region" description="Helical" evidence="18">
    <location>
        <begin position="47"/>
        <end position="65"/>
    </location>
</feature>
<dbReference type="CDD" id="cd16917">
    <property type="entry name" value="HATPase_UhpB-NarQ-NarX-like"/>
    <property type="match status" value="1"/>
</dbReference>
<dbReference type="PRINTS" id="PR00344">
    <property type="entry name" value="BCTRLSENSOR"/>
</dbReference>
<evidence type="ECO:0000256" key="18">
    <source>
        <dbReference type="SAM" id="Phobius"/>
    </source>
</evidence>
<keyword evidence="13" id="KW-0411">Iron-sulfur</keyword>
<evidence type="ECO:0000256" key="2">
    <source>
        <dbReference type="ARBA" id="ARBA00001966"/>
    </source>
</evidence>
<keyword evidence="18" id="KW-1133">Transmembrane helix</keyword>
<sequence length="333" mass="36684">MLVASNSSEYSHAGMTSIPPSRPSGQSPRMANPNTGRGFRARLHGRLWLLCLAACAVALGWQAWVMPRLLANLPPMPGMAPFWIAMLLSALLLGTSLFLLLRRLRPGRDDELAAQLRRQQQELQALAGRLIDLQETERRMLSRELHDDIGQAITAIKLGVMSIDGESAPVREEIVREVVGLADQTIAKLRDISMLLRPPQLDALGLEAALRWQSERLFRAAPAELELRLDALQDRADPAVELACFRIAQEALTNVLRHADARQVTLTLSRQEGGLMLHVLDDGRGVAPDRIDGLGLLTMRERAQLLGGHFDIETEPGAGTSVRAWLPLKPQAQ</sequence>
<accession>A0ABS0B1X5</accession>
<dbReference type="InterPro" id="IPR036890">
    <property type="entry name" value="HATPase_C_sf"/>
</dbReference>
<evidence type="ECO:0000256" key="3">
    <source>
        <dbReference type="ARBA" id="ARBA00004496"/>
    </source>
</evidence>
<gene>
    <name evidence="20" type="ORF">IU514_00435</name>
</gene>
<evidence type="ECO:0000256" key="13">
    <source>
        <dbReference type="ARBA" id="ARBA00023014"/>
    </source>
</evidence>
<evidence type="ECO:0000259" key="19">
    <source>
        <dbReference type="PROSITE" id="PS50109"/>
    </source>
</evidence>
<feature type="compositionally biased region" description="Polar residues" evidence="17">
    <location>
        <begin position="1"/>
        <end position="10"/>
    </location>
</feature>
<comment type="subcellular location">
    <subcellularLocation>
        <location evidence="3">Cytoplasm</location>
    </subcellularLocation>
</comment>
<dbReference type="PANTHER" id="PTHR24421:SF61">
    <property type="entry name" value="OXYGEN SENSOR HISTIDINE KINASE NREB"/>
    <property type="match status" value="1"/>
</dbReference>
<keyword evidence="16" id="KW-0175">Coiled coil</keyword>
<dbReference type="Pfam" id="PF02518">
    <property type="entry name" value="HATPase_c"/>
    <property type="match status" value="1"/>
</dbReference>
<keyword evidence="21" id="KW-1185">Reference proteome</keyword>
<keyword evidence="11" id="KW-0408">Iron</keyword>
<dbReference type="EC" id="2.7.13.3" evidence="4"/>
<feature type="coiled-coil region" evidence="16">
    <location>
        <begin position="109"/>
        <end position="136"/>
    </location>
</feature>
<feature type="transmembrane region" description="Helical" evidence="18">
    <location>
        <begin position="80"/>
        <end position="101"/>
    </location>
</feature>
<comment type="cofactor">
    <cofactor evidence="2">
        <name>[4Fe-4S] cluster</name>
        <dbReference type="ChEBI" id="CHEBI:49883"/>
    </cofactor>
</comment>
<comment type="caution">
    <text evidence="20">The sequence shown here is derived from an EMBL/GenBank/DDBJ whole genome shotgun (WGS) entry which is preliminary data.</text>
</comment>
<dbReference type="PROSITE" id="PS50109">
    <property type="entry name" value="HIS_KIN"/>
    <property type="match status" value="1"/>
</dbReference>
<keyword evidence="18" id="KW-0472">Membrane</keyword>
<keyword evidence="10 20" id="KW-0418">Kinase</keyword>
<keyword evidence="8" id="KW-0808">Transferase</keyword>
<keyword evidence="12" id="KW-0902">Two-component regulatory system</keyword>
<evidence type="ECO:0000256" key="9">
    <source>
        <dbReference type="ARBA" id="ARBA00022723"/>
    </source>
</evidence>
<dbReference type="GO" id="GO:0016301">
    <property type="term" value="F:kinase activity"/>
    <property type="evidence" value="ECO:0007669"/>
    <property type="project" value="UniProtKB-KW"/>
</dbReference>
<dbReference type="Pfam" id="PF07730">
    <property type="entry name" value="HisKA_3"/>
    <property type="match status" value="1"/>
</dbReference>
<keyword evidence="9" id="KW-0479">Metal-binding</keyword>
<dbReference type="EMBL" id="JADLZT010000001">
    <property type="protein sequence ID" value="MBF6022482.1"/>
    <property type="molecule type" value="Genomic_DNA"/>
</dbReference>
<dbReference type="Proteomes" id="UP001429984">
    <property type="component" value="Unassembled WGS sequence"/>
</dbReference>
<evidence type="ECO:0000313" key="21">
    <source>
        <dbReference type="Proteomes" id="UP001429984"/>
    </source>
</evidence>
<evidence type="ECO:0000256" key="12">
    <source>
        <dbReference type="ARBA" id="ARBA00023012"/>
    </source>
</evidence>
<dbReference type="SUPFAM" id="SSF55874">
    <property type="entry name" value="ATPase domain of HSP90 chaperone/DNA topoisomerase II/histidine kinase"/>
    <property type="match status" value="1"/>
</dbReference>
<dbReference type="PANTHER" id="PTHR24421">
    <property type="entry name" value="NITRATE/NITRITE SENSOR PROTEIN NARX-RELATED"/>
    <property type="match status" value="1"/>
</dbReference>
<dbReference type="InterPro" id="IPR003594">
    <property type="entry name" value="HATPase_dom"/>
</dbReference>
<name>A0ABS0B1X5_9GAMM</name>
<dbReference type="InterPro" id="IPR011712">
    <property type="entry name" value="Sig_transdc_His_kin_sub3_dim/P"/>
</dbReference>
<evidence type="ECO:0000256" key="8">
    <source>
        <dbReference type="ARBA" id="ARBA00022679"/>
    </source>
</evidence>
<evidence type="ECO:0000256" key="5">
    <source>
        <dbReference type="ARBA" id="ARBA00017322"/>
    </source>
</evidence>
<dbReference type="Gene3D" id="3.30.565.10">
    <property type="entry name" value="Histidine kinase-like ATPase, C-terminal domain"/>
    <property type="match status" value="1"/>
</dbReference>
<keyword evidence="6" id="KW-0004">4Fe-4S</keyword>
<evidence type="ECO:0000256" key="10">
    <source>
        <dbReference type="ARBA" id="ARBA00022777"/>
    </source>
</evidence>
<dbReference type="InterPro" id="IPR050482">
    <property type="entry name" value="Sensor_HK_TwoCompSys"/>
</dbReference>
<evidence type="ECO:0000256" key="16">
    <source>
        <dbReference type="SAM" id="Coils"/>
    </source>
</evidence>
<keyword evidence="7" id="KW-0963">Cytoplasm</keyword>
<comment type="function">
    <text evidence="14">Member of the two-component regulatory system NreB/NreC involved in the control of dissimilatory nitrate/nitrite reduction in response to oxygen. NreB functions as a direct oxygen sensor histidine kinase which is autophosphorylated, in the absence of oxygen, probably at the conserved histidine residue, and transfers its phosphate group probably to a conserved aspartate residue of NreC. NreB/NreC activates the expression of the nitrate (narGHJI) and nitrite (nir) reductase operons, as well as the putative nitrate transporter gene narT.</text>
</comment>
<evidence type="ECO:0000256" key="1">
    <source>
        <dbReference type="ARBA" id="ARBA00000085"/>
    </source>
</evidence>
<evidence type="ECO:0000256" key="14">
    <source>
        <dbReference type="ARBA" id="ARBA00024827"/>
    </source>
</evidence>
<dbReference type="InterPro" id="IPR004358">
    <property type="entry name" value="Sig_transdc_His_kin-like_C"/>
</dbReference>
<proteinExistence type="predicted"/>
<evidence type="ECO:0000256" key="4">
    <source>
        <dbReference type="ARBA" id="ARBA00012438"/>
    </source>
</evidence>
<dbReference type="SMART" id="SM00387">
    <property type="entry name" value="HATPase_c"/>
    <property type="match status" value="1"/>
</dbReference>
<evidence type="ECO:0000256" key="17">
    <source>
        <dbReference type="SAM" id="MobiDB-lite"/>
    </source>
</evidence>
<evidence type="ECO:0000256" key="11">
    <source>
        <dbReference type="ARBA" id="ARBA00023004"/>
    </source>
</evidence>
<organism evidence="20 21">
    <name type="scientific">Lysobacter niastensis</name>
    <dbReference type="NCBI Taxonomy" id="380629"/>
    <lineage>
        <taxon>Bacteria</taxon>
        <taxon>Pseudomonadati</taxon>
        <taxon>Pseudomonadota</taxon>
        <taxon>Gammaproteobacteria</taxon>
        <taxon>Lysobacterales</taxon>
        <taxon>Lysobacteraceae</taxon>
        <taxon>Lysobacter</taxon>
    </lineage>
</organism>
<dbReference type="Gene3D" id="1.20.5.1930">
    <property type="match status" value="1"/>
</dbReference>
<protein>
    <recommendedName>
        <fullName evidence="5">Oxygen sensor histidine kinase NreB</fullName>
        <ecNumber evidence="4">2.7.13.3</ecNumber>
    </recommendedName>
    <alternativeName>
        <fullName evidence="15">Nitrogen regulation protein B</fullName>
    </alternativeName>
</protein>
<dbReference type="InterPro" id="IPR005467">
    <property type="entry name" value="His_kinase_dom"/>
</dbReference>